<dbReference type="InterPro" id="IPR014810">
    <property type="entry name" value="Fcf2_C"/>
</dbReference>
<dbReference type="STRING" id="8022.A0A060W574"/>
<evidence type="ECO:0000259" key="4">
    <source>
        <dbReference type="Pfam" id="PF08698"/>
    </source>
</evidence>
<dbReference type="Pfam" id="PF08698">
    <property type="entry name" value="Fcf2"/>
    <property type="match status" value="1"/>
</dbReference>
<feature type="domain" description="Fcf2 pre-rRNA processing C-terminal" evidence="4">
    <location>
        <begin position="39"/>
        <end position="80"/>
    </location>
</feature>
<comment type="subcellular location">
    <subcellularLocation>
        <location evidence="1">Nucleus</location>
        <location evidence="1">Nucleolus</location>
    </subcellularLocation>
</comment>
<reference evidence="5" key="1">
    <citation type="journal article" date="2014" name="Nat. Commun.">
        <title>The rainbow trout genome provides novel insights into evolution after whole-genome duplication in vertebrates.</title>
        <authorList>
            <person name="Berthelot C."/>
            <person name="Brunet F."/>
            <person name="Chalopin D."/>
            <person name="Juanchich A."/>
            <person name="Bernard M."/>
            <person name="Noel B."/>
            <person name="Bento P."/>
            <person name="Da Silva C."/>
            <person name="Labadie K."/>
            <person name="Alberti A."/>
            <person name="Aury J.M."/>
            <person name="Louis A."/>
            <person name="Dehais P."/>
            <person name="Bardou P."/>
            <person name="Montfort J."/>
            <person name="Klopp C."/>
            <person name="Cabau C."/>
            <person name="Gaspin C."/>
            <person name="Thorgaard G.H."/>
            <person name="Boussaha M."/>
            <person name="Quillet E."/>
            <person name="Guyomard R."/>
            <person name="Galiana D."/>
            <person name="Bobe J."/>
            <person name="Volff J.N."/>
            <person name="Genet C."/>
            <person name="Wincker P."/>
            <person name="Jaillon O."/>
            <person name="Roest Crollius H."/>
            <person name="Guiguen Y."/>
        </authorList>
    </citation>
    <scope>NUCLEOTIDE SEQUENCE [LARGE SCALE GENOMIC DNA]</scope>
</reference>
<dbReference type="PANTHER" id="PTHR21686:SF12">
    <property type="entry name" value="DEOXYNUCLEOTIDYLTRANSFERASE TERMINAL-INTERACTING PROTEIN 2"/>
    <property type="match status" value="1"/>
</dbReference>
<gene>
    <name evidence="5" type="ORF">GSONMT00066700001</name>
</gene>
<evidence type="ECO:0000313" key="6">
    <source>
        <dbReference type="Proteomes" id="UP000193380"/>
    </source>
</evidence>
<dbReference type="GO" id="GO:0003723">
    <property type="term" value="F:RNA binding"/>
    <property type="evidence" value="ECO:0007669"/>
    <property type="project" value="TreeGrafter"/>
</dbReference>
<feature type="region of interest" description="Disordered" evidence="3">
    <location>
        <begin position="1"/>
        <end position="24"/>
    </location>
</feature>
<dbReference type="InterPro" id="IPR039883">
    <property type="entry name" value="Fcf2/DNTTIP2"/>
</dbReference>
<dbReference type="AlphaFoldDB" id="A0A060W574"/>
<reference evidence="5" key="2">
    <citation type="submission" date="2014-03" db="EMBL/GenBank/DDBJ databases">
        <authorList>
            <person name="Genoscope - CEA"/>
        </authorList>
    </citation>
    <scope>NUCLEOTIDE SEQUENCE</scope>
</reference>
<name>A0A060W574_ONCMY</name>
<dbReference type="PANTHER" id="PTHR21686">
    <property type="entry name" value="DEOXYNUCLEOTIDYLTRANSFERASE TERMINAL-INTERACTING PROTEIN 2"/>
    <property type="match status" value="1"/>
</dbReference>
<dbReference type="GO" id="GO:0006396">
    <property type="term" value="P:RNA processing"/>
    <property type="evidence" value="ECO:0007669"/>
    <property type="project" value="TreeGrafter"/>
</dbReference>
<evidence type="ECO:0000256" key="1">
    <source>
        <dbReference type="ARBA" id="ARBA00004604"/>
    </source>
</evidence>
<protein>
    <recommendedName>
        <fullName evidence="4">Fcf2 pre-rRNA processing C-terminal domain-containing protein</fullName>
    </recommendedName>
</protein>
<evidence type="ECO:0000256" key="3">
    <source>
        <dbReference type="SAM" id="MobiDB-lite"/>
    </source>
</evidence>
<evidence type="ECO:0000313" key="5">
    <source>
        <dbReference type="EMBL" id="CDQ62191.1"/>
    </source>
</evidence>
<accession>A0A060W574</accession>
<sequence>MRAPEMTRVTKGRPQSTENAWSSGPQVVLQEERHRWIPQVFPVVESPVDFYHSRVLKKDRKRTMVVELLADAEFRQNEKKYQQIMAEKAAIGAGKKNNKFRK</sequence>
<proteinExistence type="predicted"/>
<dbReference type="Proteomes" id="UP000193380">
    <property type="component" value="Unassembled WGS sequence"/>
</dbReference>
<evidence type="ECO:0000256" key="2">
    <source>
        <dbReference type="ARBA" id="ARBA00023242"/>
    </source>
</evidence>
<dbReference type="GO" id="GO:0005730">
    <property type="term" value="C:nucleolus"/>
    <property type="evidence" value="ECO:0007669"/>
    <property type="project" value="UniProtKB-SubCell"/>
</dbReference>
<dbReference type="PaxDb" id="8022-A0A060W574"/>
<dbReference type="EMBL" id="FR904400">
    <property type="protein sequence ID" value="CDQ62191.1"/>
    <property type="molecule type" value="Genomic_DNA"/>
</dbReference>
<organism evidence="5 6">
    <name type="scientific">Oncorhynchus mykiss</name>
    <name type="common">Rainbow trout</name>
    <name type="synonym">Salmo gairdneri</name>
    <dbReference type="NCBI Taxonomy" id="8022"/>
    <lineage>
        <taxon>Eukaryota</taxon>
        <taxon>Metazoa</taxon>
        <taxon>Chordata</taxon>
        <taxon>Craniata</taxon>
        <taxon>Vertebrata</taxon>
        <taxon>Euteleostomi</taxon>
        <taxon>Actinopterygii</taxon>
        <taxon>Neopterygii</taxon>
        <taxon>Teleostei</taxon>
        <taxon>Protacanthopterygii</taxon>
        <taxon>Salmoniformes</taxon>
        <taxon>Salmonidae</taxon>
        <taxon>Salmoninae</taxon>
        <taxon>Oncorhynchus</taxon>
    </lineage>
</organism>
<keyword evidence="2" id="KW-0539">Nucleus</keyword>
<feature type="compositionally biased region" description="Polar residues" evidence="3">
    <location>
        <begin position="13"/>
        <end position="24"/>
    </location>
</feature>